<reference evidence="3" key="1">
    <citation type="journal article" date="2019" name="Int. J. Syst. Evol. Microbiol.">
        <title>The Global Catalogue of Microorganisms (GCM) 10K type strain sequencing project: providing services to taxonomists for standard genome sequencing and annotation.</title>
        <authorList>
            <consortium name="The Broad Institute Genomics Platform"/>
            <consortium name="The Broad Institute Genome Sequencing Center for Infectious Disease"/>
            <person name="Wu L."/>
            <person name="Ma J."/>
        </authorList>
    </citation>
    <scope>NUCLEOTIDE SEQUENCE [LARGE SCALE GENOMIC DNA]</scope>
    <source>
        <strain evidence="3">KCTC 23916</strain>
    </source>
</reference>
<sequence length="183" mass="20992">MKLISVLRLLAVAIFFTQTSLACLPVAHEKFEHTRERVKEKFDSVDSVELMTLLDEQWVEIRMYGDDQPTKVLRATFRVDRVFKGNSKPGDIVIFNSTSMCLRSAVAASFVPPGVKIKPHKPSREWIIYRKAAHQTADYGKIEPTFWPNEIQHSPLTQPVNEAEAEVKLLEELVSERVQKQTR</sequence>
<accession>A0ABQ2XAP7</accession>
<evidence type="ECO:0000256" key="1">
    <source>
        <dbReference type="SAM" id="SignalP"/>
    </source>
</evidence>
<keyword evidence="3" id="KW-1185">Reference proteome</keyword>
<name>A0ABQ2XAP7_9BURK</name>
<dbReference type="PROSITE" id="PS51257">
    <property type="entry name" value="PROKAR_LIPOPROTEIN"/>
    <property type="match status" value="1"/>
</dbReference>
<organism evidence="2 3">
    <name type="scientific">Undibacterium macrobrachii</name>
    <dbReference type="NCBI Taxonomy" id="1119058"/>
    <lineage>
        <taxon>Bacteria</taxon>
        <taxon>Pseudomonadati</taxon>
        <taxon>Pseudomonadota</taxon>
        <taxon>Betaproteobacteria</taxon>
        <taxon>Burkholderiales</taxon>
        <taxon>Oxalobacteraceae</taxon>
        <taxon>Undibacterium</taxon>
    </lineage>
</organism>
<keyword evidence="1" id="KW-0732">Signal</keyword>
<dbReference type="Proteomes" id="UP000620127">
    <property type="component" value="Unassembled WGS sequence"/>
</dbReference>
<feature type="chain" id="PRO_5045079161" evidence="1">
    <location>
        <begin position="23"/>
        <end position="183"/>
    </location>
</feature>
<protein>
    <submittedName>
        <fullName evidence="2">Uncharacterized protein</fullName>
    </submittedName>
</protein>
<dbReference type="RefSeq" id="WP_189345222.1">
    <property type="nucleotide sequence ID" value="NZ_BMYT01000002.1"/>
</dbReference>
<comment type="caution">
    <text evidence="2">The sequence shown here is derived from an EMBL/GenBank/DDBJ whole genome shotgun (WGS) entry which is preliminary data.</text>
</comment>
<evidence type="ECO:0000313" key="3">
    <source>
        <dbReference type="Proteomes" id="UP000620127"/>
    </source>
</evidence>
<proteinExistence type="predicted"/>
<gene>
    <name evidence="2" type="ORF">GCM10011282_12650</name>
</gene>
<evidence type="ECO:0000313" key="2">
    <source>
        <dbReference type="EMBL" id="GGX08101.1"/>
    </source>
</evidence>
<feature type="signal peptide" evidence="1">
    <location>
        <begin position="1"/>
        <end position="22"/>
    </location>
</feature>
<dbReference type="EMBL" id="BMYT01000002">
    <property type="protein sequence ID" value="GGX08101.1"/>
    <property type="molecule type" value="Genomic_DNA"/>
</dbReference>